<feature type="domain" description="RING-type" evidence="8">
    <location>
        <begin position="326"/>
        <end position="369"/>
    </location>
</feature>
<feature type="region of interest" description="Disordered" evidence="7">
    <location>
        <begin position="209"/>
        <end position="262"/>
    </location>
</feature>
<feature type="region of interest" description="Disordered" evidence="7">
    <location>
        <begin position="746"/>
        <end position="769"/>
    </location>
</feature>
<feature type="compositionally biased region" description="Pro residues" evidence="7">
    <location>
        <begin position="1013"/>
        <end position="1023"/>
    </location>
</feature>
<evidence type="ECO:0000313" key="9">
    <source>
        <dbReference type="EMBL" id="CAF0772018.1"/>
    </source>
</evidence>
<dbReference type="GO" id="GO:0015631">
    <property type="term" value="F:tubulin binding"/>
    <property type="evidence" value="ECO:0007669"/>
    <property type="project" value="TreeGrafter"/>
</dbReference>
<feature type="compositionally biased region" description="Basic and acidic residues" evidence="7">
    <location>
        <begin position="289"/>
        <end position="305"/>
    </location>
</feature>
<feature type="region of interest" description="Disordered" evidence="7">
    <location>
        <begin position="510"/>
        <end position="546"/>
    </location>
</feature>
<keyword evidence="6" id="KW-0175">Coiled coil</keyword>
<feature type="compositionally biased region" description="Acidic residues" evidence="7">
    <location>
        <begin position="532"/>
        <end position="546"/>
    </location>
</feature>
<dbReference type="InterPro" id="IPR013083">
    <property type="entry name" value="Znf_RING/FYVE/PHD"/>
</dbReference>
<dbReference type="GO" id="GO:0061511">
    <property type="term" value="P:centriole elongation"/>
    <property type="evidence" value="ECO:0007669"/>
    <property type="project" value="TreeGrafter"/>
</dbReference>
<feature type="region of interest" description="Disordered" evidence="7">
    <location>
        <begin position="289"/>
        <end position="309"/>
    </location>
</feature>
<dbReference type="InterPro" id="IPR009852">
    <property type="entry name" value="CENPJ_C_dom"/>
</dbReference>
<dbReference type="SUPFAM" id="SSF57850">
    <property type="entry name" value="RING/U-box"/>
    <property type="match status" value="1"/>
</dbReference>
<sequence length="1633" mass="187352">MAAESELDRNAIFEKFASIKRMHDEIGRQQTEDFRKRLEKSKEDENNFMCKLVSQQVSSHPQQDNSGRAQNSARRDLFLTSKNDTNQSHISQSQQNHHQQQQYQTYKAPSRPHHHDPYENGDHDWNIDDDIQPLNITDNDGFDERLPNRLANDDDIEDAYLTAYHQLLQTHQQQHQMMAQQEQENMLSTILEASCEDATPMTSLVDVHQQRLQLSPTRRTPVAQVHYENEEEDVEEEQEEEDDDDNDINELTDRPKAPSFTSIDDIPVSTVFSKNESLKYSEYIHQKLQSESKRDMTRDNFKQNDKSSNSSKLAYSFSIIQDILQCPLCLDCFQDPRVLPCQHVVCCSCIPLIISTNKVCSIVTCPLCRLIFPYTNAKQFPVSYTHNQLRDLVPTNYDIKGRCSKCKEVHQLSFCPCCDYHICDRCLKNDRQNALIHLETILQTYRNELDRFQEKYLMEIRGLMKRGDTILQNHQTVSYNDILWLFYRLKYIYDQMNTLPVTYVKRTHEDIDQESESPIKQMRSEPGALTVVDDDDDDDDKDEEEDDEIIYLDTIKASKQEEYNSQNQKLKEKRPFLRKRQGLAHYQAPPKRRQSCPKLTDNNANASVSTTAKNETTKRPTSANSTSGNPRSTGAAATATNNLSNPRARSQSSSTTSGRQTPTNTRPSSKAKPAKQTNSSTSVKPTAPTPTPSNLLGKVDLDDEDDLLIKYQSKKPSMETNKTDHNDKFHSNIQTMIDTKWNTYKSSFHPTEDEPNVNNVDDDEGDDDVDLYSTARQRTSSRSSGTQSKVSYVQPKKDLDDFEKIEQYAEEHPSMISTASYVEKVVFKDHQQTKTADLFVNRLARYHDEVEEDESHLHHEETTDVLVNPNRIRQRKVIPFKNKVNARIEQLAATAAITSDKDENEDDDDDRDHDDDDDDDEDRKWDNIGVAKIIPVTGDEYNSDSGISSFKTDFPKQQQQHLYQQQKKDSARSSDFGDDQSWADRVSAPPPPQLNSLMLNTFPGLRHNVPKATPAPAPPPPPLSQNITEHNQDYSRLVREKAKELEKQIELFEKENAKLQSLCNERNTAIKKLKQDRDDFEKSKQKDIDEFNRMKEEEMKKLRQEKRLFEQHRQQLRDHPDKREREEIETLKKQVLTLQEDLKQRETRWSTTINRLKERIETLEYENAELKQEKDIIERKRLDLMHQLQTMPKQQQQFQDDTSSLSTGRKSIAELSQPKQRPKSAMPITSKVQSLPKTMVVRNSEPSTKPKVTSNGGGRRTPTTTTVGVNGIRNNVDTSRKLSSLPATKRPTSSMNEFGGAIESIPIPTVIEQPLVISERADSGNGESDEDITRFERATDDRMSPSLSSLLNSDYPKSFVDDDGNDDLNPPTALDYKSLLTMATRTSSSATTLLKRHQETLSLLDQPTIKRQPLSITNNDSLNPTPRVNIPTTAKGFAFKENLPSLSSDGVIEEIRHNDGRIERIKSDQSKQILFPNGSKQDISADGKHIRVQFYNGDYKEKFSDGRCVYRYVTTNTTETEYPDGTRVCEFGNGQIEKHLPDGRQEHILPDKTKNIYLTDGTIISIKPNGEKFIQHPNQTKEVHTDTYKRKLFPNGSILTVFNTGEQEVRYANGKIKIKDAHGNIIAEKKTPK</sequence>
<feature type="compositionally biased region" description="Polar residues" evidence="7">
    <location>
        <begin position="638"/>
        <end position="648"/>
    </location>
</feature>
<feature type="compositionally biased region" description="Acidic residues" evidence="7">
    <location>
        <begin position="902"/>
        <end position="921"/>
    </location>
</feature>
<dbReference type="GO" id="GO:0005814">
    <property type="term" value="C:centriole"/>
    <property type="evidence" value="ECO:0007669"/>
    <property type="project" value="TreeGrafter"/>
</dbReference>
<feature type="compositionally biased region" description="Low complexity" evidence="7">
    <location>
        <begin position="87"/>
        <end position="104"/>
    </location>
</feature>
<feature type="compositionally biased region" description="Polar residues" evidence="7">
    <location>
        <begin position="53"/>
        <end position="72"/>
    </location>
</feature>
<keyword evidence="3 5" id="KW-0863">Zinc-finger</keyword>
<evidence type="ECO:0000313" key="10">
    <source>
        <dbReference type="EMBL" id="CAF1163503.1"/>
    </source>
</evidence>
<feature type="region of interest" description="Disordered" evidence="7">
    <location>
        <begin position="895"/>
        <end position="1028"/>
    </location>
</feature>
<feature type="region of interest" description="Disordered" evidence="7">
    <location>
        <begin position="1242"/>
        <end position="1271"/>
    </location>
</feature>
<evidence type="ECO:0000256" key="7">
    <source>
        <dbReference type="SAM" id="MobiDB-lite"/>
    </source>
</evidence>
<evidence type="ECO:0000313" key="12">
    <source>
        <dbReference type="Proteomes" id="UP000663852"/>
    </source>
</evidence>
<evidence type="ECO:0000256" key="4">
    <source>
        <dbReference type="ARBA" id="ARBA00022833"/>
    </source>
</evidence>
<keyword evidence="2" id="KW-0479">Metal-binding</keyword>
<feature type="coiled-coil region" evidence="6">
    <location>
        <begin position="1035"/>
        <end position="1187"/>
    </location>
</feature>
<feature type="compositionally biased region" description="Acidic residues" evidence="7">
    <location>
        <begin position="760"/>
        <end position="769"/>
    </location>
</feature>
<gene>
    <name evidence="10" type="ORF">EDS130_LOCUS23274</name>
    <name evidence="9" type="ORF">XAT740_LOCUS1501</name>
</gene>
<evidence type="ECO:0000256" key="3">
    <source>
        <dbReference type="ARBA" id="ARBA00022771"/>
    </source>
</evidence>
<dbReference type="EMBL" id="CAJNOR010000047">
    <property type="protein sequence ID" value="CAF0772018.1"/>
    <property type="molecule type" value="Genomic_DNA"/>
</dbReference>
<evidence type="ECO:0000259" key="8">
    <source>
        <dbReference type="PROSITE" id="PS50089"/>
    </source>
</evidence>
<dbReference type="InterPro" id="IPR026581">
    <property type="entry name" value="TCP10L/CENPJ"/>
</dbReference>
<organism evidence="10 12">
    <name type="scientific">Adineta ricciae</name>
    <name type="common">Rotifer</name>
    <dbReference type="NCBI Taxonomy" id="249248"/>
    <lineage>
        <taxon>Eukaryota</taxon>
        <taxon>Metazoa</taxon>
        <taxon>Spiralia</taxon>
        <taxon>Gnathifera</taxon>
        <taxon>Rotifera</taxon>
        <taxon>Eurotatoria</taxon>
        <taxon>Bdelloidea</taxon>
        <taxon>Adinetida</taxon>
        <taxon>Adinetidae</taxon>
        <taxon>Adineta</taxon>
    </lineage>
</organism>
<keyword evidence="4" id="KW-0862">Zinc</keyword>
<evidence type="ECO:0000256" key="2">
    <source>
        <dbReference type="ARBA" id="ARBA00022723"/>
    </source>
</evidence>
<feature type="compositionally biased region" description="Low complexity" evidence="7">
    <location>
        <begin position="956"/>
        <end position="965"/>
    </location>
</feature>
<evidence type="ECO:0000256" key="6">
    <source>
        <dbReference type="SAM" id="Coils"/>
    </source>
</evidence>
<dbReference type="EMBL" id="CAJNOJ010000126">
    <property type="protein sequence ID" value="CAF1163503.1"/>
    <property type="molecule type" value="Genomic_DNA"/>
</dbReference>
<dbReference type="Proteomes" id="UP000663852">
    <property type="component" value="Unassembled WGS sequence"/>
</dbReference>
<feature type="compositionally biased region" description="Basic and acidic residues" evidence="7">
    <location>
        <begin position="23"/>
        <end position="45"/>
    </location>
</feature>
<dbReference type="Proteomes" id="UP000663828">
    <property type="component" value="Unassembled WGS sequence"/>
</dbReference>
<dbReference type="CDD" id="cd16449">
    <property type="entry name" value="RING-HC"/>
    <property type="match status" value="1"/>
</dbReference>
<feature type="region of interest" description="Disordered" evidence="7">
    <location>
        <begin position="85"/>
        <end position="121"/>
    </location>
</feature>
<dbReference type="PROSITE" id="PS00518">
    <property type="entry name" value="ZF_RING_1"/>
    <property type="match status" value="1"/>
</dbReference>
<evidence type="ECO:0000256" key="1">
    <source>
        <dbReference type="ARBA" id="ARBA00005627"/>
    </source>
</evidence>
<dbReference type="OrthoDB" id="10252174at2759"/>
<evidence type="ECO:0000256" key="5">
    <source>
        <dbReference type="PROSITE-ProRule" id="PRU00175"/>
    </source>
</evidence>
<feature type="compositionally biased region" description="Acidic residues" evidence="7">
    <location>
        <begin position="229"/>
        <end position="250"/>
    </location>
</feature>
<feature type="region of interest" description="Disordered" evidence="7">
    <location>
        <begin position="1319"/>
        <end position="1350"/>
    </location>
</feature>
<proteinExistence type="inferred from homology"/>
<accession>A0A814TKE2</accession>
<dbReference type="InterPro" id="IPR001841">
    <property type="entry name" value="Znf_RING"/>
</dbReference>
<dbReference type="PANTHER" id="PTHR10331:SF6">
    <property type="entry name" value="SPINDLE ASSEMBLY ABNORMAL 4"/>
    <property type="match status" value="1"/>
</dbReference>
<dbReference type="Pfam" id="PF07202">
    <property type="entry name" value="Tcp10_C"/>
    <property type="match status" value="1"/>
</dbReference>
<dbReference type="GO" id="GO:0005813">
    <property type="term" value="C:centrosome"/>
    <property type="evidence" value="ECO:0007669"/>
    <property type="project" value="TreeGrafter"/>
</dbReference>
<feature type="compositionally biased region" description="Polar residues" evidence="7">
    <location>
        <begin position="1244"/>
        <end position="1254"/>
    </location>
</feature>
<name>A0A814TKE2_ADIRI</name>
<feature type="region of interest" description="Disordered" evidence="7">
    <location>
        <begin position="23"/>
        <end position="72"/>
    </location>
</feature>
<dbReference type="SMART" id="SM00184">
    <property type="entry name" value="RING"/>
    <property type="match status" value="1"/>
</dbReference>
<dbReference type="GO" id="GO:0008270">
    <property type="term" value="F:zinc ion binding"/>
    <property type="evidence" value="ECO:0007669"/>
    <property type="project" value="UniProtKB-KW"/>
</dbReference>
<feature type="compositionally biased region" description="Polar residues" evidence="7">
    <location>
        <begin position="675"/>
        <end position="684"/>
    </location>
</feature>
<dbReference type="PANTHER" id="PTHR10331">
    <property type="entry name" value="T COMPLEX PROTEIN 10"/>
    <property type="match status" value="1"/>
</dbReference>
<comment type="caution">
    <text evidence="10">The sequence shown here is derived from an EMBL/GenBank/DDBJ whole genome shotgun (WGS) entry which is preliminary data.</text>
</comment>
<feature type="compositionally biased region" description="Basic and acidic residues" evidence="7">
    <location>
        <begin position="1331"/>
        <end position="1343"/>
    </location>
</feature>
<dbReference type="InterPro" id="IPR047002">
    <property type="entry name" value="Tcp10_C_sf"/>
</dbReference>
<feature type="compositionally biased region" description="Low complexity" evidence="7">
    <location>
        <begin position="1260"/>
        <end position="1271"/>
    </location>
</feature>
<evidence type="ECO:0000313" key="11">
    <source>
        <dbReference type="Proteomes" id="UP000663828"/>
    </source>
</evidence>
<dbReference type="Gene3D" id="3.30.40.10">
    <property type="entry name" value="Zinc/RING finger domain, C3HC4 (zinc finger)"/>
    <property type="match status" value="1"/>
</dbReference>
<feature type="compositionally biased region" description="Low complexity" evidence="7">
    <location>
        <begin position="649"/>
        <end position="663"/>
    </location>
</feature>
<protein>
    <recommendedName>
        <fullName evidence="8">RING-type domain-containing protein</fullName>
    </recommendedName>
</protein>
<keyword evidence="11" id="KW-1185">Reference proteome</keyword>
<dbReference type="PROSITE" id="PS50089">
    <property type="entry name" value="ZF_RING_2"/>
    <property type="match status" value="1"/>
</dbReference>
<feature type="region of interest" description="Disordered" evidence="7">
    <location>
        <begin position="560"/>
        <end position="701"/>
    </location>
</feature>
<dbReference type="InterPro" id="IPR017907">
    <property type="entry name" value="Znf_RING_CS"/>
</dbReference>
<dbReference type="GO" id="GO:0060271">
    <property type="term" value="P:cilium assembly"/>
    <property type="evidence" value="ECO:0007669"/>
    <property type="project" value="TreeGrafter"/>
</dbReference>
<dbReference type="Gene3D" id="2.60.450.20">
    <property type="match status" value="1"/>
</dbReference>
<reference evidence="10" key="1">
    <citation type="submission" date="2021-02" db="EMBL/GenBank/DDBJ databases">
        <authorList>
            <person name="Nowell W R."/>
        </authorList>
    </citation>
    <scope>NUCLEOTIDE SEQUENCE</scope>
</reference>
<feature type="compositionally biased region" description="Polar residues" evidence="7">
    <location>
        <begin position="600"/>
        <end position="632"/>
    </location>
</feature>
<comment type="similarity">
    <text evidence="1">Belongs to the TCP10 family.</text>
</comment>